<dbReference type="InterPro" id="IPR050900">
    <property type="entry name" value="Transposase_IS3/IS150/IS904"/>
</dbReference>
<evidence type="ECO:0000259" key="1">
    <source>
        <dbReference type="PROSITE" id="PS50994"/>
    </source>
</evidence>
<dbReference type="AlphaFoldDB" id="A0A517NUK9"/>
<reference evidence="2 3" key="1">
    <citation type="submission" date="2019-02" db="EMBL/GenBank/DDBJ databases">
        <title>Deep-cultivation of Planctomycetes and their phenomic and genomic characterization uncovers novel biology.</title>
        <authorList>
            <person name="Wiegand S."/>
            <person name="Jogler M."/>
            <person name="Boedeker C."/>
            <person name="Pinto D."/>
            <person name="Vollmers J."/>
            <person name="Rivas-Marin E."/>
            <person name="Kohn T."/>
            <person name="Peeters S.H."/>
            <person name="Heuer A."/>
            <person name="Rast P."/>
            <person name="Oberbeckmann S."/>
            <person name="Bunk B."/>
            <person name="Jeske O."/>
            <person name="Meyerdierks A."/>
            <person name="Storesund J.E."/>
            <person name="Kallscheuer N."/>
            <person name="Luecker S."/>
            <person name="Lage O.M."/>
            <person name="Pohl T."/>
            <person name="Merkel B.J."/>
            <person name="Hornburger P."/>
            <person name="Mueller R.-W."/>
            <person name="Bruemmer F."/>
            <person name="Labrenz M."/>
            <person name="Spormann A.M."/>
            <person name="Op den Camp H."/>
            <person name="Overmann J."/>
            <person name="Amann R."/>
            <person name="Jetten M.S.M."/>
            <person name="Mascher T."/>
            <person name="Medema M.H."/>
            <person name="Devos D.P."/>
            <person name="Kaster A.-K."/>
            <person name="Ovreas L."/>
            <person name="Rohde M."/>
            <person name="Galperin M.Y."/>
            <person name="Jogler C."/>
        </authorList>
    </citation>
    <scope>NUCLEOTIDE SEQUENCE [LARGE SCALE GENOMIC DNA]</scope>
    <source>
        <strain evidence="2 3">K23_9</strain>
    </source>
</reference>
<keyword evidence="3" id="KW-1185">Reference proteome</keyword>
<proteinExistence type="predicted"/>
<dbReference type="Gene3D" id="3.30.420.10">
    <property type="entry name" value="Ribonuclease H-like superfamily/Ribonuclease H"/>
    <property type="match status" value="1"/>
</dbReference>
<dbReference type="SUPFAM" id="SSF53098">
    <property type="entry name" value="Ribonuclease H-like"/>
    <property type="match status" value="1"/>
</dbReference>
<name>A0A517NUK9_9BACT</name>
<organism evidence="2 3">
    <name type="scientific">Stieleria marina</name>
    <dbReference type="NCBI Taxonomy" id="1930275"/>
    <lineage>
        <taxon>Bacteria</taxon>
        <taxon>Pseudomonadati</taxon>
        <taxon>Planctomycetota</taxon>
        <taxon>Planctomycetia</taxon>
        <taxon>Pirellulales</taxon>
        <taxon>Pirellulaceae</taxon>
        <taxon>Stieleria</taxon>
    </lineage>
</organism>
<dbReference type="PROSITE" id="PS50994">
    <property type="entry name" value="INTEGRASE"/>
    <property type="match status" value="1"/>
</dbReference>
<protein>
    <submittedName>
        <fullName evidence="2">Integrase core domain protein</fullName>
    </submittedName>
</protein>
<dbReference type="RefSeq" id="WP_145418527.1">
    <property type="nucleotide sequence ID" value="NZ_CP036526.1"/>
</dbReference>
<evidence type="ECO:0000313" key="2">
    <source>
        <dbReference type="EMBL" id="QDT10800.1"/>
    </source>
</evidence>
<dbReference type="Pfam" id="PF00665">
    <property type="entry name" value="rve"/>
    <property type="match status" value="1"/>
</dbReference>
<feature type="domain" description="Integrase catalytic" evidence="1">
    <location>
        <begin position="1"/>
        <end position="131"/>
    </location>
</feature>
<dbReference type="EMBL" id="CP036526">
    <property type="protein sequence ID" value="QDT10800.1"/>
    <property type="molecule type" value="Genomic_DNA"/>
</dbReference>
<dbReference type="PANTHER" id="PTHR46889">
    <property type="entry name" value="TRANSPOSASE INSF FOR INSERTION SEQUENCE IS3B-RELATED"/>
    <property type="match status" value="1"/>
</dbReference>
<dbReference type="PANTHER" id="PTHR46889:SF7">
    <property type="entry name" value="TRANSPOSASE FOR INSERTION SEQUENCE ELEMENT IS904"/>
    <property type="match status" value="1"/>
</dbReference>
<dbReference type="InterPro" id="IPR036397">
    <property type="entry name" value="RNaseH_sf"/>
</dbReference>
<sequence length="131" mass="15139">MTMDRFSRRLIGWKLDVTMTEQLVVGSLKDAIMIRQPEGDLIHHSDRGGQYAGNRFRQILRRSSIRQSMSRATDCYDNAFIESCFGTIKTELEMTEYETVSKGERELGSYLNLIQPRSKAFESWLPNTQPV</sequence>
<accession>A0A517NUK9</accession>
<dbReference type="GO" id="GO:0015074">
    <property type="term" value="P:DNA integration"/>
    <property type="evidence" value="ECO:0007669"/>
    <property type="project" value="InterPro"/>
</dbReference>
<dbReference type="Proteomes" id="UP000319817">
    <property type="component" value="Chromosome"/>
</dbReference>
<dbReference type="GO" id="GO:0003676">
    <property type="term" value="F:nucleic acid binding"/>
    <property type="evidence" value="ECO:0007669"/>
    <property type="project" value="InterPro"/>
</dbReference>
<dbReference type="InterPro" id="IPR001584">
    <property type="entry name" value="Integrase_cat-core"/>
</dbReference>
<evidence type="ECO:0000313" key="3">
    <source>
        <dbReference type="Proteomes" id="UP000319817"/>
    </source>
</evidence>
<dbReference type="OrthoDB" id="289367at2"/>
<gene>
    <name evidence="2" type="ORF">K239x_27910</name>
</gene>
<dbReference type="InterPro" id="IPR012337">
    <property type="entry name" value="RNaseH-like_sf"/>
</dbReference>